<evidence type="ECO:0008006" key="3">
    <source>
        <dbReference type="Google" id="ProtNLM"/>
    </source>
</evidence>
<evidence type="ECO:0000313" key="2">
    <source>
        <dbReference type="Proteomes" id="UP001595821"/>
    </source>
</evidence>
<dbReference type="RefSeq" id="WP_246967935.1">
    <property type="nucleotide sequence ID" value="NZ_CP095397.1"/>
</dbReference>
<dbReference type="InterPro" id="IPR006311">
    <property type="entry name" value="TAT_signal"/>
</dbReference>
<dbReference type="AlphaFoldDB" id="A0ABD5NVW0"/>
<protein>
    <recommendedName>
        <fullName evidence="3">DUF3352 domain-containing protein</fullName>
    </recommendedName>
</protein>
<comment type="caution">
    <text evidence="1">The sequence shown here is derived from an EMBL/GenBank/DDBJ whole genome shotgun (WGS) entry which is preliminary data.</text>
</comment>
<dbReference type="PROSITE" id="PS51257">
    <property type="entry name" value="PROKAR_LIPOPROTEIN"/>
    <property type="match status" value="1"/>
</dbReference>
<accession>A0ABD5NVW0</accession>
<gene>
    <name evidence="1" type="ORF">ACFOZ7_04230</name>
</gene>
<dbReference type="EMBL" id="JBHSDJ010000013">
    <property type="protein sequence ID" value="MFC4246201.1"/>
    <property type="molecule type" value="Genomic_DNA"/>
</dbReference>
<reference evidence="1 2" key="1">
    <citation type="journal article" date="2014" name="Int. J. Syst. Evol. Microbiol.">
        <title>Complete genome sequence of Corynebacterium casei LMG S-19264T (=DSM 44701T), isolated from a smear-ripened cheese.</title>
        <authorList>
            <consortium name="US DOE Joint Genome Institute (JGI-PGF)"/>
            <person name="Walter F."/>
            <person name="Albersmeier A."/>
            <person name="Kalinowski J."/>
            <person name="Ruckert C."/>
        </authorList>
    </citation>
    <scope>NUCLEOTIDE SEQUENCE [LARGE SCALE GENOMIC DNA]</scope>
    <source>
        <strain evidence="1 2">IBRC-M 10912</strain>
    </source>
</reference>
<name>A0ABD5NVW0_9EURY</name>
<dbReference type="GeneID" id="71855024"/>
<evidence type="ECO:0000313" key="1">
    <source>
        <dbReference type="EMBL" id="MFC4246201.1"/>
    </source>
</evidence>
<proteinExistence type="predicted"/>
<dbReference type="PROSITE" id="PS51318">
    <property type="entry name" value="TAT"/>
    <property type="match status" value="1"/>
</dbReference>
<organism evidence="1 2">
    <name type="scientific">Natribaculum luteum</name>
    <dbReference type="NCBI Taxonomy" id="1586232"/>
    <lineage>
        <taxon>Archaea</taxon>
        <taxon>Methanobacteriati</taxon>
        <taxon>Methanobacteriota</taxon>
        <taxon>Stenosarchaea group</taxon>
        <taxon>Halobacteria</taxon>
        <taxon>Halobacteriales</taxon>
        <taxon>Natrialbaceae</taxon>
        <taxon>Natribaculum</taxon>
    </lineage>
</organism>
<sequence length="461" mass="48287">MESRRQFLRRGALGASLAALGGLAGCLDDGTPGETDEKGDGQVEKDYTAWLYDPAEFFDPDVTMFTSVDVARAKTLFEEELDGEYGQFDEEVEQLEDLDGLEEYDRATAIAFGTAEMDAGAFGGGIALTGTFDVEALVDELESKEDFSEDDVERETYEGYEVYAFEEDGMRGGMALRDDAVLFGAIQGADADPAAAVTTLIDEHASADSSYYDASDDAAAIVDALEPDGLSMSGVELDPTALGLDGGSGRIEGQMIGELAAVGSATDVTDDDRVTADVVLRYESEDAADADAVESLIDTMLMDAPDVDEDDFEELSVNGDGRQVQISLAFDPEEIAGDDAAVDPSSLLLVGAFPVPAVVGAFVLDLGQSASATPQVGVTIDEATTAEEVSVTVTSVANADDVRIVVFGAGGVTEIDDLEATAGSTVTLSAADGDYEPGDTMQVIAERDGTETVIATYDTSR</sequence>
<dbReference type="Proteomes" id="UP001595821">
    <property type="component" value="Unassembled WGS sequence"/>
</dbReference>